<dbReference type="EMBL" id="BAABKB010000044">
    <property type="protein sequence ID" value="GAA5035503.1"/>
    <property type="molecule type" value="Genomic_DNA"/>
</dbReference>
<proteinExistence type="predicted"/>
<name>A0ABP9JLR7_9ACTN</name>
<keyword evidence="3" id="KW-1185">Reference proteome</keyword>
<reference evidence="3" key="1">
    <citation type="journal article" date="2019" name="Int. J. Syst. Evol. Microbiol.">
        <title>The Global Catalogue of Microorganisms (GCM) 10K type strain sequencing project: providing services to taxonomists for standard genome sequencing and annotation.</title>
        <authorList>
            <consortium name="The Broad Institute Genomics Platform"/>
            <consortium name="The Broad Institute Genome Sequencing Center for Infectious Disease"/>
            <person name="Wu L."/>
            <person name="Ma J."/>
        </authorList>
    </citation>
    <scope>NUCLEOTIDE SEQUENCE [LARGE SCALE GENOMIC DNA]</scope>
    <source>
        <strain evidence="3">JCM 18409</strain>
    </source>
</reference>
<comment type="caution">
    <text evidence="2">The sequence shown here is derived from an EMBL/GenBank/DDBJ whole genome shotgun (WGS) entry which is preliminary data.</text>
</comment>
<evidence type="ECO:0008006" key="4">
    <source>
        <dbReference type="Google" id="ProtNLM"/>
    </source>
</evidence>
<dbReference type="Proteomes" id="UP001501759">
    <property type="component" value="Unassembled WGS sequence"/>
</dbReference>
<feature type="region of interest" description="Disordered" evidence="1">
    <location>
        <begin position="112"/>
        <end position="142"/>
    </location>
</feature>
<gene>
    <name evidence="2" type="ORF">GCM10023335_81420</name>
</gene>
<evidence type="ECO:0000313" key="3">
    <source>
        <dbReference type="Proteomes" id="UP001501759"/>
    </source>
</evidence>
<accession>A0ABP9JLR7</accession>
<evidence type="ECO:0000256" key="1">
    <source>
        <dbReference type="SAM" id="MobiDB-lite"/>
    </source>
</evidence>
<organism evidence="2 3">
    <name type="scientific">Streptomyces siamensis</name>
    <dbReference type="NCBI Taxonomy" id="1274986"/>
    <lineage>
        <taxon>Bacteria</taxon>
        <taxon>Bacillati</taxon>
        <taxon>Actinomycetota</taxon>
        <taxon>Actinomycetes</taxon>
        <taxon>Kitasatosporales</taxon>
        <taxon>Streptomycetaceae</taxon>
        <taxon>Streptomyces</taxon>
    </lineage>
</organism>
<protein>
    <recommendedName>
        <fullName evidence="4">Transposase</fullName>
    </recommendedName>
</protein>
<evidence type="ECO:0000313" key="2">
    <source>
        <dbReference type="EMBL" id="GAA5035503.1"/>
    </source>
</evidence>
<sequence length="142" mass="16127">MACRRSARACCRSDGAYRPGFEALRERSRARSRPRSQGRREQLTKIGLELLPLPPRSPEPNDIELVRRQATYQDYPQRDRTSTDVIGKAVDQAVDHQRDRIRRSATNLIRAGQSRLGQIGPSSVQTTPLLRHRQKGWPTGSV</sequence>
<feature type="region of interest" description="Disordered" evidence="1">
    <location>
        <begin position="25"/>
        <end position="45"/>
    </location>
</feature>